<dbReference type="RefSeq" id="WP_022866430.1">
    <property type="nucleotide sequence ID" value="NZ_CAMYCL010000046.1"/>
</dbReference>
<name>A0AAW9HWH5_9ACTO</name>
<feature type="domain" description="Putative zinc-finger" evidence="4">
    <location>
        <begin position="30"/>
        <end position="64"/>
    </location>
</feature>
<dbReference type="Proteomes" id="UP001281731">
    <property type="component" value="Unassembled WGS sequence"/>
</dbReference>
<reference evidence="6 7" key="1">
    <citation type="submission" date="2023-10" db="EMBL/GenBank/DDBJ databases">
        <title>Whole Genome based description of the genera Actinobaculum and Actinotignum reveals a complex phylogenetic relationship within the species included in the genus Actinotignum.</title>
        <authorList>
            <person name="Jensen C.S."/>
            <person name="Dargis R."/>
            <person name="Kemp M."/>
            <person name="Christensen J.J."/>
        </authorList>
    </citation>
    <scope>NUCLEOTIDE SEQUENCE</scope>
    <source>
        <strain evidence="6">SLA_B511</strain>
        <strain evidence="5 7">SLA_B974</strain>
    </source>
</reference>
<sequence>MSEEMRRWLESTLEESGNSLDSPDVSPCCCDDIVDQLFEYVDRQLSEVQESRLNAHVSGCPECAERTEAESHVREILRRCCQEQAPSTLRARIVSQIEVYRRTTS</sequence>
<feature type="region of interest" description="Disordered" evidence="3">
    <location>
        <begin position="1"/>
        <end position="24"/>
    </location>
</feature>
<dbReference type="Gene3D" id="1.10.10.1320">
    <property type="entry name" value="Anti-sigma factor, zinc-finger domain"/>
    <property type="match status" value="1"/>
</dbReference>
<gene>
    <name evidence="6" type="primary">rsrA</name>
    <name evidence="6" type="ORF">R6G80_05775</name>
    <name evidence="5" type="ORF">R6G86_04065</name>
</gene>
<dbReference type="EMBL" id="JAWNGA010000005">
    <property type="protein sequence ID" value="MDY5132920.1"/>
    <property type="molecule type" value="Genomic_DNA"/>
</dbReference>
<proteinExistence type="predicted"/>
<keyword evidence="1" id="KW-0805">Transcription regulation</keyword>
<evidence type="ECO:0000313" key="7">
    <source>
        <dbReference type="Proteomes" id="UP001275049"/>
    </source>
</evidence>
<dbReference type="Proteomes" id="UP001275049">
    <property type="component" value="Unassembled WGS sequence"/>
</dbReference>
<dbReference type="InterPro" id="IPR024020">
    <property type="entry name" value="Anit_sigma_mycothiol_RsrA"/>
</dbReference>
<dbReference type="InterPro" id="IPR027383">
    <property type="entry name" value="Znf_put"/>
</dbReference>
<dbReference type="NCBIfam" id="TIGR03988">
    <property type="entry name" value="antisig_RsrA"/>
    <property type="match status" value="1"/>
</dbReference>
<dbReference type="Pfam" id="PF13490">
    <property type="entry name" value="zf-HC2"/>
    <property type="match status" value="1"/>
</dbReference>
<protein>
    <submittedName>
        <fullName evidence="6">Mycothiol system anti-sigma-R factor</fullName>
    </submittedName>
</protein>
<evidence type="ECO:0000313" key="5">
    <source>
        <dbReference type="EMBL" id="MDY5132920.1"/>
    </source>
</evidence>
<evidence type="ECO:0000313" key="8">
    <source>
        <dbReference type="Proteomes" id="UP001281731"/>
    </source>
</evidence>
<evidence type="ECO:0000256" key="3">
    <source>
        <dbReference type="SAM" id="MobiDB-lite"/>
    </source>
</evidence>
<evidence type="ECO:0000313" key="6">
    <source>
        <dbReference type="EMBL" id="MDY5155234.1"/>
    </source>
</evidence>
<dbReference type="AlphaFoldDB" id="A0AAW9HWH5"/>
<organism evidence="6 8">
    <name type="scientific">Actinotignum urinale</name>
    <dbReference type="NCBI Taxonomy" id="190146"/>
    <lineage>
        <taxon>Bacteria</taxon>
        <taxon>Bacillati</taxon>
        <taxon>Actinomycetota</taxon>
        <taxon>Actinomycetes</taxon>
        <taxon>Actinomycetales</taxon>
        <taxon>Actinomycetaceae</taxon>
        <taxon>Actinotignum</taxon>
    </lineage>
</organism>
<accession>A0AAW9HWH5</accession>
<evidence type="ECO:0000256" key="1">
    <source>
        <dbReference type="ARBA" id="ARBA00023015"/>
    </source>
</evidence>
<evidence type="ECO:0000259" key="4">
    <source>
        <dbReference type="Pfam" id="PF13490"/>
    </source>
</evidence>
<evidence type="ECO:0000256" key="2">
    <source>
        <dbReference type="ARBA" id="ARBA00023163"/>
    </source>
</evidence>
<dbReference type="EMBL" id="JAWNGC010000006">
    <property type="protein sequence ID" value="MDY5155234.1"/>
    <property type="molecule type" value="Genomic_DNA"/>
</dbReference>
<comment type="caution">
    <text evidence="6">The sequence shown here is derived from an EMBL/GenBank/DDBJ whole genome shotgun (WGS) entry which is preliminary data.</text>
</comment>
<dbReference type="InterPro" id="IPR041916">
    <property type="entry name" value="Anti_sigma_zinc_sf"/>
</dbReference>
<keyword evidence="7" id="KW-1185">Reference proteome</keyword>
<keyword evidence="2" id="KW-0804">Transcription</keyword>